<evidence type="ECO:0000313" key="5">
    <source>
        <dbReference type="Proteomes" id="UP001210865"/>
    </source>
</evidence>
<feature type="domain" description="Glycosyltransferase subfamily 4-like N-terminal" evidence="3">
    <location>
        <begin position="17"/>
        <end position="168"/>
    </location>
</feature>
<gene>
    <name evidence="4" type="ORF">PBT88_15125</name>
</gene>
<keyword evidence="2" id="KW-0808">Transferase</keyword>
<dbReference type="Proteomes" id="UP001210865">
    <property type="component" value="Chromosome"/>
</dbReference>
<evidence type="ECO:0000256" key="1">
    <source>
        <dbReference type="ARBA" id="ARBA00022676"/>
    </source>
</evidence>
<organism evidence="4 5">
    <name type="scientific">Sphingomonas abietis</name>
    <dbReference type="NCBI Taxonomy" id="3012344"/>
    <lineage>
        <taxon>Bacteria</taxon>
        <taxon>Pseudomonadati</taxon>
        <taxon>Pseudomonadota</taxon>
        <taxon>Alphaproteobacteria</taxon>
        <taxon>Sphingomonadales</taxon>
        <taxon>Sphingomonadaceae</taxon>
        <taxon>Sphingomonas</taxon>
    </lineage>
</organism>
<accession>A0ABY7NJ07</accession>
<keyword evidence="1" id="KW-0328">Glycosyltransferase</keyword>
<evidence type="ECO:0000256" key="2">
    <source>
        <dbReference type="ARBA" id="ARBA00022679"/>
    </source>
</evidence>
<evidence type="ECO:0000259" key="3">
    <source>
        <dbReference type="Pfam" id="PF13579"/>
    </source>
</evidence>
<dbReference type="PANTHER" id="PTHR12526">
    <property type="entry name" value="GLYCOSYLTRANSFERASE"/>
    <property type="match status" value="1"/>
</dbReference>
<name>A0ABY7NJ07_9SPHN</name>
<dbReference type="EMBL" id="CP115174">
    <property type="protein sequence ID" value="WBO21504.1"/>
    <property type="molecule type" value="Genomic_DNA"/>
</dbReference>
<dbReference type="Pfam" id="PF13692">
    <property type="entry name" value="Glyco_trans_1_4"/>
    <property type="match status" value="1"/>
</dbReference>
<protein>
    <submittedName>
        <fullName evidence="4">Glycosyltransferase</fullName>
    </submittedName>
</protein>
<proteinExistence type="predicted"/>
<keyword evidence="5" id="KW-1185">Reference proteome</keyword>
<dbReference type="CDD" id="cd03811">
    <property type="entry name" value="GT4_GT28_WabH-like"/>
    <property type="match status" value="1"/>
</dbReference>
<evidence type="ECO:0000313" key="4">
    <source>
        <dbReference type="EMBL" id="WBO21504.1"/>
    </source>
</evidence>
<dbReference type="RefSeq" id="WP_270076153.1">
    <property type="nucleotide sequence ID" value="NZ_CP115174.1"/>
</dbReference>
<dbReference type="Pfam" id="PF13579">
    <property type="entry name" value="Glyco_trans_4_4"/>
    <property type="match status" value="1"/>
</dbReference>
<dbReference type="InterPro" id="IPR028098">
    <property type="entry name" value="Glyco_trans_4-like_N"/>
</dbReference>
<dbReference type="SUPFAM" id="SSF53756">
    <property type="entry name" value="UDP-Glycosyltransferase/glycogen phosphorylase"/>
    <property type="match status" value="1"/>
</dbReference>
<dbReference type="Gene3D" id="3.40.50.2000">
    <property type="entry name" value="Glycogen Phosphorylase B"/>
    <property type="match status" value="2"/>
</dbReference>
<sequence>MKRPTSIGIILHDFPLGGTERIALRLAQAWCERGIAVTLFVGADSGPQRALVPPDARLIFADPAIPRSRGSRQRLGRAAARYFTVHPVDAIFVIGNFHWAIVPALAGIASRPVIGVQVSSPLHMPQRGRLRQFVFERRMRRLLQRADLLIAMGETHRRQADAITGRPIAITIPLPALDDDIGPARPAQGRTILAAGRLIHQKGFDLLIAAFRQLDDAAARLVIVGSGPEADNLARQVAASGIAERITLAGYQPDIRPFLDEAALFVMPSRFEGYGAVIVEALGAGRPVIATASTPAVDDVLTDEACGIVVPAEDAAALAEAMRLMLDRPAPDPARLAAAVSAYHLGKGADAYLDAFARNAVTQGGAHR</sequence>
<reference evidence="4 5" key="1">
    <citation type="submission" date="2022-12" db="EMBL/GenBank/DDBJ databases">
        <title>Sphingomonas abieness sp. nov., an endophytic bacterium isolated from Abies koreana.</title>
        <authorList>
            <person name="Jiang L."/>
            <person name="Lee J."/>
        </authorList>
    </citation>
    <scope>NUCLEOTIDE SEQUENCE [LARGE SCALE GENOMIC DNA]</scope>
    <source>
        <strain evidence="5">PAMB 00755</strain>
    </source>
</reference>
<dbReference type="PANTHER" id="PTHR12526:SF510">
    <property type="entry name" value="D-INOSITOL 3-PHOSPHATE GLYCOSYLTRANSFERASE"/>
    <property type="match status" value="1"/>
</dbReference>